<organism evidence="3 4">
    <name type="scientific">Bombella apis</name>
    <dbReference type="NCBI Taxonomy" id="1785988"/>
    <lineage>
        <taxon>Bacteria</taxon>
        <taxon>Pseudomonadati</taxon>
        <taxon>Pseudomonadota</taxon>
        <taxon>Alphaproteobacteria</taxon>
        <taxon>Acetobacterales</taxon>
        <taxon>Acetobacteraceae</taxon>
        <taxon>Bombella</taxon>
    </lineage>
</organism>
<proteinExistence type="inferred from homology"/>
<evidence type="ECO:0000313" key="4">
    <source>
        <dbReference type="Proteomes" id="UP000599085"/>
    </source>
</evidence>
<evidence type="ECO:0000256" key="2">
    <source>
        <dbReference type="SAM" id="MobiDB-lite"/>
    </source>
</evidence>
<dbReference type="PIRSF" id="PIRSF003113">
    <property type="entry name" value="BolA"/>
    <property type="match status" value="1"/>
</dbReference>
<dbReference type="RefSeq" id="WP_043559936.1">
    <property type="nucleotide sequence ID" value="NZ_CAOAAS010000003.1"/>
</dbReference>
<dbReference type="Proteomes" id="UP000599085">
    <property type="component" value="Unassembled WGS sequence"/>
</dbReference>
<reference evidence="3 4" key="1">
    <citation type="submission" date="2020-09" db="EMBL/GenBank/DDBJ databases">
        <title>Bombella mellium and Bombella favum sp. nov., two novel species isolated from honey of Apis mellifera.</title>
        <authorList>
            <person name="Hilgarth M."/>
            <person name="Redwitz J."/>
            <person name="Ehrmann M.A."/>
            <person name="Vogel R.F."/>
            <person name="Jakob F."/>
        </authorList>
    </citation>
    <scope>NUCLEOTIDE SEQUENCE [LARGE SCALE GENOMIC DNA]</scope>
    <source>
        <strain evidence="3 4">MRM1</strain>
    </source>
</reference>
<evidence type="ECO:0000313" key="3">
    <source>
        <dbReference type="EMBL" id="MBE1723430.1"/>
    </source>
</evidence>
<dbReference type="PANTHER" id="PTHR46230">
    <property type="match status" value="1"/>
</dbReference>
<dbReference type="InterPro" id="IPR002634">
    <property type="entry name" value="BolA"/>
</dbReference>
<dbReference type="Pfam" id="PF01722">
    <property type="entry name" value="BolA"/>
    <property type="match status" value="1"/>
</dbReference>
<protein>
    <submittedName>
        <fullName evidence="3">BolA family transcriptional regulator</fullName>
    </submittedName>
</protein>
<feature type="region of interest" description="Disordered" evidence="2">
    <location>
        <begin position="28"/>
        <end position="50"/>
    </location>
</feature>
<name>A0ABR9MNI9_9PROT</name>
<gene>
    <name evidence="3" type="ORF">IGM82_03245</name>
</gene>
<dbReference type="SUPFAM" id="SSF82657">
    <property type="entry name" value="BolA-like"/>
    <property type="match status" value="1"/>
</dbReference>
<evidence type="ECO:0000256" key="1">
    <source>
        <dbReference type="RuleBase" id="RU003860"/>
    </source>
</evidence>
<sequence length="99" mass="11274">MKRVDRMRAVLEEALSPSILEIRDDSARHRHHAAMRTQAQESRGPEQVGETHYHLHVVSRRFDGMKTLARHRLVNDLLAGEFQTGLHALSLSLEGESQP</sequence>
<dbReference type="Gene3D" id="3.30.300.90">
    <property type="entry name" value="BolA-like"/>
    <property type="match status" value="1"/>
</dbReference>
<comment type="caution">
    <text evidence="3">The sequence shown here is derived from an EMBL/GenBank/DDBJ whole genome shotgun (WGS) entry which is preliminary data.</text>
</comment>
<keyword evidence="4" id="KW-1185">Reference proteome</keyword>
<comment type="similarity">
    <text evidence="1">Belongs to the BolA/IbaG family.</text>
</comment>
<dbReference type="PANTHER" id="PTHR46230:SF7">
    <property type="entry name" value="BOLA-LIKE PROTEIN 1"/>
    <property type="match status" value="1"/>
</dbReference>
<dbReference type="InterPro" id="IPR036065">
    <property type="entry name" value="BolA-like_sf"/>
</dbReference>
<accession>A0ABR9MNI9</accession>
<dbReference type="EMBL" id="JADAQV010000001">
    <property type="protein sequence ID" value="MBE1723430.1"/>
    <property type="molecule type" value="Genomic_DNA"/>
</dbReference>